<dbReference type="PANTHER" id="PTHR38042:SF1">
    <property type="entry name" value="UROPORPHYRINOGEN-III SYNTHASE, CHLOROPLASTIC"/>
    <property type="match status" value="1"/>
</dbReference>
<evidence type="ECO:0000256" key="3">
    <source>
        <dbReference type="ARBA" id="ARBA00013109"/>
    </source>
</evidence>
<keyword evidence="12" id="KW-1185">Reference proteome</keyword>
<dbReference type="Proteomes" id="UP000004956">
    <property type="component" value="Unassembled WGS sequence"/>
</dbReference>
<dbReference type="EC" id="4.2.1.75" evidence="3 9"/>
<dbReference type="AlphaFoldDB" id="H3KCF3"/>
<organism evidence="11 12">
    <name type="scientific">Sutterella parvirubra YIT 11816</name>
    <dbReference type="NCBI Taxonomy" id="762967"/>
    <lineage>
        <taxon>Bacteria</taxon>
        <taxon>Pseudomonadati</taxon>
        <taxon>Pseudomonadota</taxon>
        <taxon>Betaproteobacteria</taxon>
        <taxon>Burkholderiales</taxon>
        <taxon>Sutterellaceae</taxon>
        <taxon>Sutterella</taxon>
    </lineage>
</organism>
<evidence type="ECO:0000313" key="11">
    <source>
        <dbReference type="EMBL" id="EHY32208.1"/>
    </source>
</evidence>
<gene>
    <name evidence="11" type="ORF">HMPREF9440_00405</name>
</gene>
<dbReference type="UniPathway" id="UPA00251">
    <property type="reaction ID" value="UER00320"/>
</dbReference>
<dbReference type="GO" id="GO:0006780">
    <property type="term" value="P:uroporphyrinogen III biosynthetic process"/>
    <property type="evidence" value="ECO:0007669"/>
    <property type="project" value="UniProtKB-UniRule"/>
</dbReference>
<protein>
    <recommendedName>
        <fullName evidence="7 9">Uroporphyrinogen-III synthase</fullName>
        <ecNumber evidence="3 9">4.2.1.75</ecNumber>
    </recommendedName>
</protein>
<evidence type="ECO:0000256" key="5">
    <source>
        <dbReference type="ARBA" id="ARBA00023244"/>
    </source>
</evidence>
<dbReference type="SUPFAM" id="SSF69618">
    <property type="entry name" value="HemD-like"/>
    <property type="match status" value="1"/>
</dbReference>
<dbReference type="InterPro" id="IPR039793">
    <property type="entry name" value="UROS/Hem4"/>
</dbReference>
<feature type="domain" description="Tetrapyrrole biosynthesis uroporphyrinogen III synthase" evidence="10">
    <location>
        <begin position="16"/>
        <end position="234"/>
    </location>
</feature>
<accession>H3KCF3</accession>
<dbReference type="PANTHER" id="PTHR38042">
    <property type="entry name" value="UROPORPHYRINOGEN-III SYNTHASE, CHLOROPLASTIC"/>
    <property type="match status" value="1"/>
</dbReference>
<dbReference type="RefSeq" id="WP_008540889.1">
    <property type="nucleotide sequence ID" value="NZ_JH604873.1"/>
</dbReference>
<dbReference type="OrthoDB" id="9787650at2"/>
<dbReference type="Gene3D" id="3.40.50.10090">
    <property type="match status" value="2"/>
</dbReference>
<dbReference type="STRING" id="762967.HMPREF9440_00405"/>
<dbReference type="HOGENOM" id="CLU_011276_9_4_4"/>
<comment type="function">
    <text evidence="6 9">Catalyzes cyclization of the linear tetrapyrrole, hydroxymethylbilane, to the macrocyclic uroporphyrinogen III.</text>
</comment>
<reference evidence="11 12" key="1">
    <citation type="submission" date="2011-11" db="EMBL/GenBank/DDBJ databases">
        <authorList>
            <person name="Weinstock G."/>
            <person name="Sodergren E."/>
            <person name="Clifton S."/>
            <person name="Fulton L."/>
            <person name="Fulton B."/>
            <person name="Courtney L."/>
            <person name="Fronick C."/>
            <person name="Harrison M."/>
            <person name="Strong C."/>
            <person name="Farmer C."/>
            <person name="Delahaunty K."/>
            <person name="Markovic C."/>
            <person name="Hall O."/>
            <person name="Minx P."/>
            <person name="Tomlinson C."/>
            <person name="Mitreva M."/>
            <person name="Hou S."/>
            <person name="Chen J."/>
            <person name="Wollam A."/>
            <person name="Pepin K.H."/>
            <person name="Johnson M."/>
            <person name="Bhonagiri V."/>
            <person name="Zhang X."/>
            <person name="Suruliraj S."/>
            <person name="Warren W."/>
            <person name="Chinwalla A."/>
            <person name="Mardis E.R."/>
            <person name="Wilson R.K."/>
        </authorList>
    </citation>
    <scope>NUCLEOTIDE SEQUENCE [LARGE SCALE GENOMIC DNA]</scope>
    <source>
        <strain evidence="11 12">YIT 11816</strain>
    </source>
</reference>
<evidence type="ECO:0000256" key="6">
    <source>
        <dbReference type="ARBA" id="ARBA00037589"/>
    </source>
</evidence>
<evidence type="ECO:0000259" key="10">
    <source>
        <dbReference type="Pfam" id="PF02602"/>
    </source>
</evidence>
<dbReference type="InterPro" id="IPR003754">
    <property type="entry name" value="4pyrrol_synth_uPrphyn_synth"/>
</dbReference>
<sequence length="255" mass="28251">MTAPIILMRPGEANNRLAAKLEREGLDVWRWPAFTIELPAETDRLREVLEDLASFDLVVIPSPSAVPAVAHWVHDWPETVTLATVGEGTAKAIRAAWGDEVKLIYPAGDAEHSGSEALWAMVEERGAPRRVLFLRGQTGREWLPQRFREMGADVVVVCAYVRLPLELSNGQIAELIRGMTNEHPVVYVTSTDAVDVLMHALRPIPGARDWVTRGAAVTIHPRVAARLREAGFERIDMTSVDDETVTAHIRAFLEA</sequence>
<proteinExistence type="inferred from homology"/>
<evidence type="ECO:0000256" key="1">
    <source>
        <dbReference type="ARBA" id="ARBA00004772"/>
    </source>
</evidence>
<name>H3KCF3_9BURK</name>
<dbReference type="CDD" id="cd06578">
    <property type="entry name" value="HemD"/>
    <property type="match status" value="1"/>
</dbReference>
<evidence type="ECO:0000256" key="4">
    <source>
        <dbReference type="ARBA" id="ARBA00023239"/>
    </source>
</evidence>
<comment type="similarity">
    <text evidence="2 9">Belongs to the uroporphyrinogen-III synthase family.</text>
</comment>
<dbReference type="PATRIC" id="fig|762967.3.peg.341"/>
<comment type="pathway">
    <text evidence="1 9">Porphyrin-containing compound metabolism; protoporphyrin-IX biosynthesis; coproporphyrinogen-III from 5-aminolevulinate: step 3/4.</text>
</comment>
<evidence type="ECO:0000256" key="9">
    <source>
        <dbReference type="RuleBase" id="RU366031"/>
    </source>
</evidence>
<dbReference type="InterPro" id="IPR036108">
    <property type="entry name" value="4pyrrol_syn_uPrphyn_synt_sf"/>
</dbReference>
<dbReference type="EMBL" id="AFBQ01000045">
    <property type="protein sequence ID" value="EHY32208.1"/>
    <property type="molecule type" value="Genomic_DNA"/>
</dbReference>
<evidence type="ECO:0000313" key="12">
    <source>
        <dbReference type="Proteomes" id="UP000004956"/>
    </source>
</evidence>
<keyword evidence="5 9" id="KW-0627">Porphyrin biosynthesis</keyword>
<comment type="caution">
    <text evidence="11">The sequence shown here is derived from an EMBL/GenBank/DDBJ whole genome shotgun (WGS) entry which is preliminary data.</text>
</comment>
<evidence type="ECO:0000256" key="2">
    <source>
        <dbReference type="ARBA" id="ARBA00008133"/>
    </source>
</evidence>
<dbReference type="GO" id="GO:0004852">
    <property type="term" value="F:uroporphyrinogen-III synthase activity"/>
    <property type="evidence" value="ECO:0007669"/>
    <property type="project" value="UniProtKB-UniRule"/>
</dbReference>
<keyword evidence="4 9" id="KW-0456">Lyase</keyword>
<comment type="catalytic activity">
    <reaction evidence="8 9">
        <text>hydroxymethylbilane = uroporphyrinogen III + H2O</text>
        <dbReference type="Rhea" id="RHEA:18965"/>
        <dbReference type="ChEBI" id="CHEBI:15377"/>
        <dbReference type="ChEBI" id="CHEBI:57308"/>
        <dbReference type="ChEBI" id="CHEBI:57845"/>
        <dbReference type="EC" id="4.2.1.75"/>
    </reaction>
</comment>
<dbReference type="Pfam" id="PF02602">
    <property type="entry name" value="HEM4"/>
    <property type="match status" value="1"/>
</dbReference>
<evidence type="ECO:0000256" key="7">
    <source>
        <dbReference type="ARBA" id="ARBA00040167"/>
    </source>
</evidence>
<dbReference type="GO" id="GO:0006782">
    <property type="term" value="P:protoporphyrinogen IX biosynthetic process"/>
    <property type="evidence" value="ECO:0007669"/>
    <property type="project" value="UniProtKB-UniRule"/>
</dbReference>
<evidence type="ECO:0000256" key="8">
    <source>
        <dbReference type="ARBA" id="ARBA00048617"/>
    </source>
</evidence>